<accession>A0AAV4Q221</accession>
<feature type="compositionally biased region" description="Pro residues" evidence="1">
    <location>
        <begin position="167"/>
        <end position="179"/>
    </location>
</feature>
<evidence type="ECO:0000313" key="3">
    <source>
        <dbReference type="Proteomes" id="UP001054837"/>
    </source>
</evidence>
<evidence type="ECO:0000313" key="2">
    <source>
        <dbReference type="EMBL" id="GIY03673.1"/>
    </source>
</evidence>
<dbReference type="AlphaFoldDB" id="A0AAV4Q221"/>
<organism evidence="2 3">
    <name type="scientific">Caerostris darwini</name>
    <dbReference type="NCBI Taxonomy" id="1538125"/>
    <lineage>
        <taxon>Eukaryota</taxon>
        <taxon>Metazoa</taxon>
        <taxon>Ecdysozoa</taxon>
        <taxon>Arthropoda</taxon>
        <taxon>Chelicerata</taxon>
        <taxon>Arachnida</taxon>
        <taxon>Araneae</taxon>
        <taxon>Araneomorphae</taxon>
        <taxon>Entelegynae</taxon>
        <taxon>Araneoidea</taxon>
        <taxon>Araneidae</taxon>
        <taxon>Caerostris</taxon>
    </lineage>
</organism>
<gene>
    <name evidence="2" type="ORF">CDAR_526761</name>
</gene>
<feature type="region of interest" description="Disordered" evidence="1">
    <location>
        <begin position="167"/>
        <end position="187"/>
    </location>
</feature>
<name>A0AAV4Q221_9ARAC</name>
<evidence type="ECO:0000256" key="1">
    <source>
        <dbReference type="SAM" id="MobiDB-lite"/>
    </source>
</evidence>
<reference evidence="2 3" key="1">
    <citation type="submission" date="2021-06" db="EMBL/GenBank/DDBJ databases">
        <title>Caerostris darwini draft genome.</title>
        <authorList>
            <person name="Kono N."/>
            <person name="Arakawa K."/>
        </authorList>
    </citation>
    <scope>NUCLEOTIDE SEQUENCE [LARGE SCALE GENOMIC DNA]</scope>
</reference>
<keyword evidence="3" id="KW-1185">Reference proteome</keyword>
<dbReference type="EMBL" id="BPLQ01003839">
    <property type="protein sequence ID" value="GIY03673.1"/>
    <property type="molecule type" value="Genomic_DNA"/>
</dbReference>
<proteinExistence type="predicted"/>
<dbReference type="Proteomes" id="UP001054837">
    <property type="component" value="Unassembled WGS sequence"/>
</dbReference>
<sequence length="187" mass="20831">MKISSALAETSNRWVLCNPNLYVFFLPRLRFPKVWNEFLLSLSKFWGRSSRHLVWSFSFGHLGSDDNSIPPSRRTRREIRRRKRTKVLASEEDDTVGPPGVIESLFLVVHPSPSFFYSPLPPSSTPTLSGIPSGSGEEEKLAQRRTCSLSEVGNNSDGCHGNACFLLPPPSSSYPPPSPRQVSSLTI</sequence>
<comment type="caution">
    <text evidence="2">The sequence shown here is derived from an EMBL/GenBank/DDBJ whole genome shotgun (WGS) entry which is preliminary data.</text>
</comment>
<protein>
    <submittedName>
        <fullName evidence="2">Uncharacterized protein</fullName>
    </submittedName>
</protein>